<name>A0A370DPW9_9GAMM</name>
<reference evidence="1 2" key="1">
    <citation type="journal article" date="2018" name="ISME J.">
        <title>Endosymbiont genomes yield clues of tubeworm success.</title>
        <authorList>
            <person name="Li Y."/>
            <person name="Liles M.R."/>
            <person name="Halanych K.M."/>
        </authorList>
    </citation>
    <scope>NUCLEOTIDE SEQUENCE [LARGE SCALE GENOMIC DNA]</scope>
    <source>
        <strain evidence="1">A1462</strain>
    </source>
</reference>
<dbReference type="EMBL" id="QFXE01000010">
    <property type="protein sequence ID" value="RDH86186.1"/>
    <property type="molecule type" value="Genomic_DNA"/>
</dbReference>
<gene>
    <name evidence="1" type="ORF">DIZ78_08335</name>
</gene>
<proteinExistence type="predicted"/>
<organism evidence="1 2">
    <name type="scientific">endosymbiont of Escarpia spicata</name>
    <dbReference type="NCBI Taxonomy" id="2200908"/>
    <lineage>
        <taxon>Bacteria</taxon>
        <taxon>Pseudomonadati</taxon>
        <taxon>Pseudomonadota</taxon>
        <taxon>Gammaproteobacteria</taxon>
        <taxon>sulfur-oxidizing symbionts</taxon>
    </lineage>
</organism>
<dbReference type="Gene3D" id="3.40.50.2300">
    <property type="match status" value="1"/>
</dbReference>
<accession>A0A370DPW9</accession>
<sequence>MVIALQKRGKNMNARALTINKSALWFLLLAGLMFLSPFRATAATCLWISSYAPGYEWNDGIGKGIHSVLDGRCEISEFHMDTKRNKSHDFARKQALKAKTLISQLQPDVVIASDDNASKFLVAPHFKNLEIPFVVCGVNWSVKEYGYPYSNVTGVVEIFPVNPLVRSVKEILSIGAGHGLLLVPDTRTAHKNFKHLKRHFSHNDFQLTPSLPTPLLSGNRVFRKARVMISSCCSITQA</sequence>
<dbReference type="AlphaFoldDB" id="A0A370DPW9"/>
<protein>
    <recommendedName>
        <fullName evidence="3">ABC transporter substrate-binding protein</fullName>
    </recommendedName>
</protein>
<dbReference type="Proteomes" id="UP000254771">
    <property type="component" value="Unassembled WGS sequence"/>
</dbReference>
<keyword evidence="2" id="KW-1185">Reference proteome</keyword>
<evidence type="ECO:0000313" key="1">
    <source>
        <dbReference type="EMBL" id="RDH86186.1"/>
    </source>
</evidence>
<comment type="caution">
    <text evidence="1">The sequence shown here is derived from an EMBL/GenBank/DDBJ whole genome shotgun (WGS) entry which is preliminary data.</text>
</comment>
<evidence type="ECO:0008006" key="3">
    <source>
        <dbReference type="Google" id="ProtNLM"/>
    </source>
</evidence>
<evidence type="ECO:0000313" key="2">
    <source>
        <dbReference type="Proteomes" id="UP000254771"/>
    </source>
</evidence>